<dbReference type="AlphaFoldDB" id="A0A8D8YVE9"/>
<dbReference type="EMBL" id="HBUF01397100">
    <property type="protein sequence ID" value="CAG6735847.1"/>
    <property type="molecule type" value="Transcribed_RNA"/>
</dbReference>
<protein>
    <submittedName>
        <fullName evidence="1">Uncharacterized protein</fullName>
    </submittedName>
</protein>
<reference evidence="1" key="1">
    <citation type="submission" date="2021-05" db="EMBL/GenBank/DDBJ databases">
        <authorList>
            <person name="Alioto T."/>
            <person name="Alioto T."/>
            <person name="Gomez Garrido J."/>
        </authorList>
    </citation>
    <scope>NUCLEOTIDE SEQUENCE</scope>
</reference>
<proteinExistence type="predicted"/>
<accession>A0A8D8YVE9</accession>
<sequence length="130" mass="14739">MLDADDVDGRDWVEGTPNTFGIDLPSEGFWGTLLSRGYKSDEEPVDKKPEPSPLLERVLDCMGLFGGFVCCVLDCMALYGDSVPTVLLFHKEYYFMLSFRSVRCDCDSTFRDSQDKHDKKTLSTINMYPV</sequence>
<dbReference type="EMBL" id="HBUF01397099">
    <property type="protein sequence ID" value="CAG6735846.1"/>
    <property type="molecule type" value="Transcribed_RNA"/>
</dbReference>
<evidence type="ECO:0000313" key="1">
    <source>
        <dbReference type="EMBL" id="CAG6735848.1"/>
    </source>
</evidence>
<organism evidence="1">
    <name type="scientific">Cacopsylla melanoneura</name>
    <dbReference type="NCBI Taxonomy" id="428564"/>
    <lineage>
        <taxon>Eukaryota</taxon>
        <taxon>Metazoa</taxon>
        <taxon>Ecdysozoa</taxon>
        <taxon>Arthropoda</taxon>
        <taxon>Hexapoda</taxon>
        <taxon>Insecta</taxon>
        <taxon>Pterygota</taxon>
        <taxon>Neoptera</taxon>
        <taxon>Paraneoptera</taxon>
        <taxon>Hemiptera</taxon>
        <taxon>Sternorrhyncha</taxon>
        <taxon>Psylloidea</taxon>
        <taxon>Psyllidae</taxon>
        <taxon>Psyllinae</taxon>
        <taxon>Cacopsylla</taxon>
    </lineage>
</organism>
<dbReference type="EMBL" id="HBUF01397101">
    <property type="protein sequence ID" value="CAG6735848.1"/>
    <property type="molecule type" value="Transcribed_RNA"/>
</dbReference>
<name>A0A8D8YVE9_9HEMI</name>